<proteinExistence type="predicted"/>
<keyword evidence="1" id="KW-0812">Transmembrane</keyword>
<feature type="transmembrane region" description="Helical" evidence="1">
    <location>
        <begin position="123"/>
        <end position="143"/>
    </location>
</feature>
<protein>
    <submittedName>
        <fullName evidence="2">Uncharacterized protein</fullName>
    </submittedName>
</protein>
<organism evidence="2 3">
    <name type="scientific">Schaalia hyovaginalis</name>
    <dbReference type="NCBI Taxonomy" id="29316"/>
    <lineage>
        <taxon>Bacteria</taxon>
        <taxon>Bacillati</taxon>
        <taxon>Actinomycetota</taxon>
        <taxon>Actinomycetes</taxon>
        <taxon>Actinomycetales</taxon>
        <taxon>Actinomycetaceae</taxon>
        <taxon>Schaalia</taxon>
    </lineage>
</organism>
<dbReference type="AlphaFoldDB" id="A0A923E574"/>
<comment type="caution">
    <text evidence="2">The sequence shown here is derived from an EMBL/GenBank/DDBJ whole genome shotgun (WGS) entry which is preliminary data.</text>
</comment>
<dbReference type="EMBL" id="JACHMK010000001">
    <property type="protein sequence ID" value="MBB6333794.1"/>
    <property type="molecule type" value="Genomic_DNA"/>
</dbReference>
<keyword evidence="1" id="KW-1133">Transmembrane helix</keyword>
<evidence type="ECO:0000256" key="1">
    <source>
        <dbReference type="SAM" id="Phobius"/>
    </source>
</evidence>
<feature type="transmembrane region" description="Helical" evidence="1">
    <location>
        <begin position="46"/>
        <end position="68"/>
    </location>
</feature>
<dbReference type="Proteomes" id="UP000617426">
    <property type="component" value="Unassembled WGS sequence"/>
</dbReference>
<evidence type="ECO:0000313" key="2">
    <source>
        <dbReference type="EMBL" id="MBB6333794.1"/>
    </source>
</evidence>
<keyword evidence="1" id="KW-0472">Membrane</keyword>
<gene>
    <name evidence="2" type="ORF">HD592_000359</name>
</gene>
<feature type="transmembrane region" description="Helical" evidence="1">
    <location>
        <begin position="12"/>
        <end position="34"/>
    </location>
</feature>
<name>A0A923E574_9ACTO</name>
<feature type="transmembrane region" description="Helical" evidence="1">
    <location>
        <begin position="89"/>
        <end position="111"/>
    </location>
</feature>
<dbReference type="RefSeq" id="WP_184451466.1">
    <property type="nucleotide sequence ID" value="NZ_JACHMK010000001.1"/>
</dbReference>
<keyword evidence="3" id="KW-1185">Reference proteome</keyword>
<reference evidence="2" key="1">
    <citation type="submission" date="2020-08" db="EMBL/GenBank/DDBJ databases">
        <title>Sequencing the genomes of 1000 actinobacteria strains.</title>
        <authorList>
            <person name="Klenk H.-P."/>
        </authorList>
    </citation>
    <scope>NUCLEOTIDE SEQUENCE</scope>
    <source>
        <strain evidence="2">DSM 10695</strain>
    </source>
</reference>
<sequence length="246" mass="27486">MRLRGWPCSERRWLNAARLVLGLIVACAFLPLAALRTLTLSHPVRLLFLLVALIGFCFALRSLVSMVVDRKAAIRWQTRSTGLTLTGGPIRFLLEALEVLISLAAGLTFAYVAFPGATVSTTFLVRAFAVTVLVLVDTIIRLARLVVWRGVNPRIEVDPECIRVISTDGRPWIARWKDQPYANESLRSNRIALTDRNHPYQRVSMNGVPVTHAYLQNLLDHFREHPEDTAALGTPEGLDILKRITG</sequence>
<evidence type="ECO:0000313" key="3">
    <source>
        <dbReference type="Proteomes" id="UP000617426"/>
    </source>
</evidence>
<accession>A0A923E574</accession>